<dbReference type="STRING" id="623744.A0A553RP34"/>
<keyword evidence="3" id="KW-0808">Transferase</keyword>
<keyword evidence="5" id="KW-1185">Reference proteome</keyword>
<dbReference type="Proteomes" id="UP000316079">
    <property type="component" value="Unassembled WGS sequence"/>
</dbReference>
<sequence>MYHGVPVVGVPLFGDHYDTMTRVQAKGMGIMLEWKRMSEEDLHTAMVNVIMNKRYRERAQLLSQIHKDQPGHPVSR</sequence>
<organism evidence="4 5">
    <name type="scientific">Danionella cerebrum</name>
    <dbReference type="NCBI Taxonomy" id="2873325"/>
    <lineage>
        <taxon>Eukaryota</taxon>
        <taxon>Metazoa</taxon>
        <taxon>Chordata</taxon>
        <taxon>Craniata</taxon>
        <taxon>Vertebrata</taxon>
        <taxon>Euteleostomi</taxon>
        <taxon>Actinopterygii</taxon>
        <taxon>Neopterygii</taxon>
        <taxon>Teleostei</taxon>
        <taxon>Ostariophysi</taxon>
        <taxon>Cypriniformes</taxon>
        <taxon>Danionidae</taxon>
        <taxon>Danioninae</taxon>
        <taxon>Danionella</taxon>
    </lineage>
</organism>
<comment type="caution">
    <text evidence="4">The sequence shown here is derived from an EMBL/GenBank/DDBJ whole genome shotgun (WGS) entry which is preliminary data.</text>
</comment>
<dbReference type="GO" id="GO:0006682">
    <property type="term" value="P:galactosylceramide biosynthetic process"/>
    <property type="evidence" value="ECO:0007669"/>
    <property type="project" value="TreeGrafter"/>
</dbReference>
<comment type="similarity">
    <text evidence="1">Belongs to the UDP-glycosyltransferase family.</text>
</comment>
<dbReference type="Gene3D" id="3.40.50.2000">
    <property type="entry name" value="Glycogen Phosphorylase B"/>
    <property type="match status" value="1"/>
</dbReference>
<dbReference type="GO" id="GO:0005783">
    <property type="term" value="C:endoplasmic reticulum"/>
    <property type="evidence" value="ECO:0007669"/>
    <property type="project" value="TreeGrafter"/>
</dbReference>
<dbReference type="InterPro" id="IPR002213">
    <property type="entry name" value="UDP_glucos_trans"/>
</dbReference>
<dbReference type="AlphaFoldDB" id="A0A553RP34"/>
<evidence type="ECO:0000313" key="4">
    <source>
        <dbReference type="EMBL" id="TRZ03940.1"/>
    </source>
</evidence>
<proteinExistence type="inferred from homology"/>
<reference evidence="4 5" key="1">
    <citation type="journal article" date="2019" name="Sci. Data">
        <title>Hybrid genome assembly and annotation of Danionella translucida.</title>
        <authorList>
            <person name="Kadobianskyi M."/>
            <person name="Schulze L."/>
            <person name="Schuelke M."/>
            <person name="Judkewitz B."/>
        </authorList>
    </citation>
    <scope>NUCLEOTIDE SEQUENCE [LARGE SCALE GENOMIC DNA]</scope>
    <source>
        <strain evidence="4 5">Bolton</strain>
    </source>
</reference>
<dbReference type="OrthoDB" id="5835829at2759"/>
<evidence type="ECO:0000256" key="3">
    <source>
        <dbReference type="ARBA" id="ARBA00022679"/>
    </source>
</evidence>
<dbReference type="SUPFAM" id="SSF53756">
    <property type="entry name" value="UDP-Glycosyltransferase/glycogen phosphorylase"/>
    <property type="match status" value="1"/>
</dbReference>
<evidence type="ECO:0000256" key="2">
    <source>
        <dbReference type="ARBA" id="ARBA00022676"/>
    </source>
</evidence>
<dbReference type="PANTHER" id="PTHR48043">
    <property type="entry name" value="EG:EG0003.4 PROTEIN-RELATED"/>
    <property type="match status" value="1"/>
</dbReference>
<protein>
    <recommendedName>
        <fullName evidence="6">Glucuronosyltransferase</fullName>
    </recommendedName>
</protein>
<dbReference type="Pfam" id="PF00201">
    <property type="entry name" value="UDPGT"/>
    <property type="match status" value="1"/>
</dbReference>
<dbReference type="PANTHER" id="PTHR48043:SF54">
    <property type="entry name" value="2-HYDROXYACYLSPHINGOSINE 1-BETA-GALACTOSYLTRANSFERASE"/>
    <property type="match status" value="1"/>
</dbReference>
<accession>A0A553RP34</accession>
<dbReference type="GO" id="GO:0016020">
    <property type="term" value="C:membrane"/>
    <property type="evidence" value="ECO:0007669"/>
    <property type="project" value="GOC"/>
</dbReference>
<evidence type="ECO:0000256" key="1">
    <source>
        <dbReference type="ARBA" id="ARBA00009995"/>
    </source>
</evidence>
<evidence type="ECO:0000313" key="5">
    <source>
        <dbReference type="Proteomes" id="UP000316079"/>
    </source>
</evidence>
<gene>
    <name evidence="4" type="ORF">DNTS_028500</name>
</gene>
<name>A0A553RP34_9TELE</name>
<dbReference type="InterPro" id="IPR050271">
    <property type="entry name" value="UDP-glycosyltransferase"/>
</dbReference>
<keyword evidence="2" id="KW-0328">Glycosyltransferase</keyword>
<dbReference type="EMBL" id="SRMA01002639">
    <property type="protein sequence ID" value="TRZ03940.1"/>
    <property type="molecule type" value="Genomic_DNA"/>
</dbReference>
<feature type="non-terminal residue" evidence="4">
    <location>
        <position position="76"/>
    </location>
</feature>
<dbReference type="GO" id="GO:0003851">
    <property type="term" value="F:N-acylsphingosine galactosyltransferase activity"/>
    <property type="evidence" value="ECO:0007669"/>
    <property type="project" value="TreeGrafter"/>
</dbReference>
<evidence type="ECO:0008006" key="6">
    <source>
        <dbReference type="Google" id="ProtNLM"/>
    </source>
</evidence>